<gene>
    <name evidence="2" type="ORF">WJU22_13105</name>
</gene>
<keyword evidence="1" id="KW-0732">Signal</keyword>
<evidence type="ECO:0000313" key="3">
    <source>
        <dbReference type="Proteomes" id="UP001449657"/>
    </source>
</evidence>
<dbReference type="PROSITE" id="PS51257">
    <property type="entry name" value="PROKAR_LIPOPROTEIN"/>
    <property type="match status" value="1"/>
</dbReference>
<dbReference type="InterPro" id="IPR011990">
    <property type="entry name" value="TPR-like_helical_dom_sf"/>
</dbReference>
<dbReference type="Pfam" id="PF12771">
    <property type="entry name" value="SusD-like_2"/>
    <property type="match status" value="1"/>
</dbReference>
<accession>A0ABZ2ZBD0</accession>
<evidence type="ECO:0000313" key="2">
    <source>
        <dbReference type="EMBL" id="WZN49109.1"/>
    </source>
</evidence>
<dbReference type="RefSeq" id="WP_341843684.1">
    <property type="nucleotide sequence ID" value="NZ_CP149792.1"/>
</dbReference>
<proteinExistence type="predicted"/>
<dbReference type="Proteomes" id="UP001449657">
    <property type="component" value="Chromosome"/>
</dbReference>
<evidence type="ECO:0000256" key="1">
    <source>
        <dbReference type="SAM" id="SignalP"/>
    </source>
</evidence>
<dbReference type="SUPFAM" id="SSF48452">
    <property type="entry name" value="TPR-like"/>
    <property type="match status" value="1"/>
</dbReference>
<sequence length="496" mass="55169">MKKLLLPSIVLLLLWVACMKPEELQKNPNKANVATPGSVLTGVEEDMFTSQWGYAQRSSQYHCVVNSYYGSQSYDFGAASHQYYQLRNVMQMEKEARRTGGPNERAYLALGLFLRAWFYIQMTVQVGDIPMSQAMMAEQGIIAPVYDAQRDVYLQCLELLRRANDSLGALNREGGKTVAGDVFYKGDLDRWQRMVNAFRLRVLIGLSKKTGDAGLKVPETFAFIVSHPDQCPLPRSNADNLVVTYSDASVENYNPSYSATPGASSRNSPLAATFVSLMVKLEDPRLMVIALPSALADSITESASDFRSYRGAATGTLQKPMSDSAAAGYYSHPDPAFWFASKTGRPTILFGYPELQFTIAEAASRGWISGSAAPYYEAGIRASMESYGLSGAAVNDYLAQETVRYADNEQQGLEQILTQKYIDFFQMGGWEPFYNQRRTGVPVFGIGPSNQNGGKIPLRWFYPPFEYIDNGRNLQAALNRQYGGIDQLNGQMWLIR</sequence>
<dbReference type="EMBL" id="CP150096">
    <property type="protein sequence ID" value="WZN49109.1"/>
    <property type="molecule type" value="Genomic_DNA"/>
</dbReference>
<reference evidence="2 3" key="1">
    <citation type="submission" date="2024-03" db="EMBL/GenBank/DDBJ databases">
        <title>Chitinophaga caseinilytica sp. nov., a casein hydrolysing bacterium isolated from forest soil.</title>
        <authorList>
            <person name="Lee D.S."/>
            <person name="Han D.M."/>
            <person name="Baek J.H."/>
            <person name="Choi D.G."/>
            <person name="Jeon J.H."/>
            <person name="Jeon C.O."/>
        </authorList>
    </citation>
    <scope>NUCLEOTIDE SEQUENCE [LARGE SCALE GENOMIC DNA]</scope>
    <source>
        <strain evidence="2 3">KACC 19118</strain>
    </source>
</reference>
<dbReference type="InterPro" id="IPR041662">
    <property type="entry name" value="SusD-like_2"/>
</dbReference>
<protein>
    <submittedName>
        <fullName evidence="2">SusD/RagB family nutrient-binding outer membrane lipoprotein</fullName>
    </submittedName>
</protein>
<name>A0ABZ2ZBD0_9BACT</name>
<keyword evidence="2" id="KW-0449">Lipoprotein</keyword>
<keyword evidence="3" id="KW-1185">Reference proteome</keyword>
<dbReference type="Gene3D" id="1.25.40.390">
    <property type="match status" value="1"/>
</dbReference>
<feature type="signal peptide" evidence="1">
    <location>
        <begin position="1"/>
        <end position="19"/>
    </location>
</feature>
<organism evidence="2 3">
    <name type="scientific">Chitinophaga caseinilytica</name>
    <dbReference type="NCBI Taxonomy" id="2267521"/>
    <lineage>
        <taxon>Bacteria</taxon>
        <taxon>Pseudomonadati</taxon>
        <taxon>Bacteroidota</taxon>
        <taxon>Chitinophagia</taxon>
        <taxon>Chitinophagales</taxon>
        <taxon>Chitinophagaceae</taxon>
        <taxon>Chitinophaga</taxon>
    </lineage>
</organism>
<feature type="chain" id="PRO_5047157359" evidence="1">
    <location>
        <begin position="20"/>
        <end position="496"/>
    </location>
</feature>